<dbReference type="SUPFAM" id="SSF46689">
    <property type="entry name" value="Homeodomain-like"/>
    <property type="match status" value="1"/>
</dbReference>
<accession>A0A4Q9LPQ6</accession>
<feature type="non-terminal residue" evidence="3">
    <location>
        <position position="1187"/>
    </location>
</feature>
<feature type="compositionally biased region" description="Low complexity" evidence="1">
    <location>
        <begin position="714"/>
        <end position="770"/>
    </location>
</feature>
<dbReference type="SUPFAM" id="SSF54001">
    <property type="entry name" value="Cysteine proteinases"/>
    <property type="match status" value="1"/>
</dbReference>
<evidence type="ECO:0000256" key="1">
    <source>
        <dbReference type="SAM" id="MobiDB-lite"/>
    </source>
</evidence>
<feature type="region of interest" description="Disordered" evidence="1">
    <location>
        <begin position="1035"/>
        <end position="1069"/>
    </location>
</feature>
<gene>
    <name evidence="3" type="ORF">CWI38_1842p0010</name>
</gene>
<feature type="compositionally biased region" description="Low complexity" evidence="1">
    <location>
        <begin position="1046"/>
        <end position="1069"/>
    </location>
</feature>
<feature type="compositionally biased region" description="Low complexity" evidence="1">
    <location>
        <begin position="692"/>
        <end position="705"/>
    </location>
</feature>
<keyword evidence="3" id="KW-0378">Hydrolase</keyword>
<dbReference type="InterPro" id="IPR001394">
    <property type="entry name" value="Peptidase_C19_UCH"/>
</dbReference>
<dbReference type="OrthoDB" id="289038at2759"/>
<dbReference type="PROSITE" id="PS50235">
    <property type="entry name" value="USP_3"/>
    <property type="match status" value="1"/>
</dbReference>
<dbReference type="Pfam" id="PF00443">
    <property type="entry name" value="UCH"/>
    <property type="match status" value="1"/>
</dbReference>
<dbReference type="GO" id="GO:0005829">
    <property type="term" value="C:cytosol"/>
    <property type="evidence" value="ECO:0007669"/>
    <property type="project" value="TreeGrafter"/>
</dbReference>
<dbReference type="PANTHER" id="PTHR24006">
    <property type="entry name" value="UBIQUITIN CARBOXYL-TERMINAL HYDROLASE"/>
    <property type="match status" value="1"/>
</dbReference>
<dbReference type="InterPro" id="IPR028889">
    <property type="entry name" value="USP"/>
</dbReference>
<protein>
    <submittedName>
        <fullName evidence="3">Ubiquitin carboxyl-terminal hydrolase</fullName>
    </submittedName>
</protein>
<dbReference type="InterPro" id="IPR038717">
    <property type="entry name" value="Tc1-like_DDE_dom"/>
</dbReference>
<dbReference type="AlphaFoldDB" id="A0A4Q9LPQ6"/>
<evidence type="ECO:0000313" key="4">
    <source>
        <dbReference type="Proteomes" id="UP000292282"/>
    </source>
</evidence>
<dbReference type="PROSITE" id="PS00973">
    <property type="entry name" value="USP_2"/>
    <property type="match status" value="1"/>
</dbReference>
<feature type="domain" description="USP" evidence="2">
    <location>
        <begin position="526"/>
        <end position="1015"/>
    </location>
</feature>
<dbReference type="GO" id="GO:0005634">
    <property type="term" value="C:nucleus"/>
    <property type="evidence" value="ECO:0007669"/>
    <property type="project" value="TreeGrafter"/>
</dbReference>
<feature type="compositionally biased region" description="Low complexity" evidence="1">
    <location>
        <begin position="445"/>
        <end position="471"/>
    </location>
</feature>
<dbReference type="Gene3D" id="3.30.420.10">
    <property type="entry name" value="Ribonuclease H-like superfamily/Ribonuclease H"/>
    <property type="match status" value="1"/>
</dbReference>
<dbReference type="GO" id="GO:0003676">
    <property type="term" value="F:nucleic acid binding"/>
    <property type="evidence" value="ECO:0007669"/>
    <property type="project" value="InterPro"/>
</dbReference>
<dbReference type="Pfam" id="PF13518">
    <property type="entry name" value="HTH_28"/>
    <property type="match status" value="1"/>
</dbReference>
<feature type="compositionally biased region" description="Basic and acidic residues" evidence="1">
    <location>
        <begin position="595"/>
        <end position="609"/>
    </location>
</feature>
<dbReference type="Proteomes" id="UP000292282">
    <property type="component" value="Unassembled WGS sequence"/>
</dbReference>
<feature type="region of interest" description="Disordered" evidence="1">
    <location>
        <begin position="435"/>
        <end position="471"/>
    </location>
</feature>
<dbReference type="GO" id="GO:0004843">
    <property type="term" value="F:cysteine-type deubiquitinase activity"/>
    <property type="evidence" value="ECO:0007669"/>
    <property type="project" value="InterPro"/>
</dbReference>
<dbReference type="InterPro" id="IPR036388">
    <property type="entry name" value="WH-like_DNA-bd_sf"/>
</dbReference>
<feature type="compositionally biased region" description="Low complexity" evidence="1">
    <location>
        <begin position="610"/>
        <end position="623"/>
    </location>
</feature>
<name>A0A4Q9LPQ6_9MICR</name>
<proteinExistence type="predicted"/>
<dbReference type="EMBL" id="PITK01001842">
    <property type="protein sequence ID" value="TBU10334.1"/>
    <property type="molecule type" value="Genomic_DNA"/>
</dbReference>
<dbReference type="Gene3D" id="1.10.10.10">
    <property type="entry name" value="Winged helix-like DNA-binding domain superfamily/Winged helix DNA-binding domain"/>
    <property type="match status" value="1"/>
</dbReference>
<reference evidence="3 4" key="1">
    <citation type="submission" date="2017-12" db="EMBL/GenBank/DDBJ databases">
        <authorList>
            <person name="Pombert J.-F."/>
            <person name="Haag K.L."/>
            <person name="Ebert D."/>
        </authorList>
    </citation>
    <scope>NUCLEOTIDE SEQUENCE [LARGE SCALE GENOMIC DNA]</scope>
    <source>
        <strain evidence="3">IL-G-3</strain>
    </source>
</reference>
<feature type="region of interest" description="Disordered" evidence="1">
    <location>
        <begin position="687"/>
        <end position="770"/>
    </location>
</feature>
<dbReference type="Gene3D" id="3.90.70.10">
    <property type="entry name" value="Cysteine proteinases"/>
    <property type="match status" value="1"/>
</dbReference>
<dbReference type="Pfam" id="PF13358">
    <property type="entry name" value="DDE_3"/>
    <property type="match status" value="1"/>
</dbReference>
<dbReference type="InterPro" id="IPR009057">
    <property type="entry name" value="Homeodomain-like_sf"/>
</dbReference>
<dbReference type="InterPro" id="IPR050164">
    <property type="entry name" value="Peptidase_C19"/>
</dbReference>
<dbReference type="InterPro" id="IPR055247">
    <property type="entry name" value="InsJ-like_HTH"/>
</dbReference>
<evidence type="ECO:0000259" key="2">
    <source>
        <dbReference type="PROSITE" id="PS50235"/>
    </source>
</evidence>
<organism evidence="3 4">
    <name type="scientific">Hamiltosporidium tvaerminnensis</name>
    <dbReference type="NCBI Taxonomy" id="1176355"/>
    <lineage>
        <taxon>Eukaryota</taxon>
        <taxon>Fungi</taxon>
        <taxon>Fungi incertae sedis</taxon>
        <taxon>Microsporidia</taxon>
        <taxon>Dubosqiidae</taxon>
        <taxon>Hamiltosporidium</taxon>
    </lineage>
</organism>
<dbReference type="VEuPathDB" id="MicrosporidiaDB:CWI38_1842p0010"/>
<dbReference type="InterPro" id="IPR038765">
    <property type="entry name" value="Papain-like_cys_pep_sf"/>
</dbReference>
<dbReference type="GO" id="GO:0016579">
    <property type="term" value="P:protein deubiquitination"/>
    <property type="evidence" value="ECO:0007669"/>
    <property type="project" value="InterPro"/>
</dbReference>
<dbReference type="STRING" id="1176355.A0A4Q9LPQ6"/>
<evidence type="ECO:0000313" key="3">
    <source>
        <dbReference type="EMBL" id="TBU10334.1"/>
    </source>
</evidence>
<feature type="region of interest" description="Disordered" evidence="1">
    <location>
        <begin position="595"/>
        <end position="628"/>
    </location>
</feature>
<dbReference type="InterPro" id="IPR018200">
    <property type="entry name" value="USP_CS"/>
</dbReference>
<keyword evidence="4" id="KW-1185">Reference proteome</keyword>
<dbReference type="InterPro" id="IPR036397">
    <property type="entry name" value="RNaseH_sf"/>
</dbReference>
<sequence length="1187" mass="134773">MTWDGIVTKYHKTYVKRLQIPMNVEAYIQSIVLKKTVETISFDRRRGLESGPNAEESWERASLSVILGAEMHKQPIPPLKQVDNEEDDVKTENTKNILPLILDGITTAKEPTTNTNEELELEEEIEVVEMCENDNVLKCLEETSGSNDENLSITTIPTLRKQKVSINDRERIIEKTLEGYSISAIASMYRINYQMVNSIVRRYLKTGLVFVDKRGGDRRSKLTLEKKESLQAYVDLECTKTLYELAEWVKCTFNIDVSTSTIDRALREFHYTLKRVTVVPELEVDNDDQNFVFLGEVGFAVVTRLSRCLNMRGESAYLSVTAARSRNILVVAAMNKYGMIYHKIHERAVNGEDFKLFLKEIHESCQRQRILTPIFVMDNARIHHYRGLNDDEEIASYRIKYLPPYCSFLYPIENVFSVWKNKVIRGGARTEPHLKEEFDNKLEANSSSNSSSNTSSNISSNSNNPTTISSINPTKQQNTISLFHTHSFNRFDTDFGLFTPTFPINITLTIYLLKTPYNSFKYTSFTGIKNLGGTCYINTLLQTLFHIPEYRNMILSLGYSNSSNMLDGSSSNNNSNMLDGSSRDKIYDKNKDKLINNNKDKLNNNKDKINNNNDKINNTTTTTPTPPTTTPLLYLQNLFYQLLTHTDIQIKPFIIKSNIFTDTNTHQDIHEYSKIFFDFLEREYKGSGGCGSNSSSSNSSSSNNIRDIRDIRDTNNNPNTTTDNNNPNTTNNNNPNTTNNTTTTNNNNPSNNNPNTTNTPTNNNNTPSTNPNSIIDGLLLNYIHCIDCNCKSTNKEHFQDLQVDIRDYNNNNISNTLNNSLKILFNKEILEGNNMYKCNIHGHVRAIKGMCLYKGPSVLFILIKRFNIDYETGEGYKINDYFEYPEVLEMVEGGGVGVGGGVGGLDGLDGSNNSMLDGSNKDIRDTRDNTTDNIRDNNTTTLTYNLHSVVVHSGTAHDGHYTAIINIKGNYYKFNDTIVTPVCKEEALECNYGGVHPYKNKVRVSNAYMLVYRRVGDNGLDNFIDNSSIRDIGSSNRDIRDKDIDTNPNPNKCINTNPNPNKCINTNPNPTINTNPTTITYPTTTPTIPLPIKYPIPTTTLHPLLLSTFKKEFKDKIIYIFFKPINIGIKGNIIIIRLKMEDDYREKVREIYGVYRKYLYMFEVSNSDSVVGDVGMYNDIDNNLVGM</sequence>
<comment type="caution">
    <text evidence="3">The sequence shown here is derived from an EMBL/GenBank/DDBJ whole genome shotgun (WGS) entry which is preliminary data.</text>
</comment>